<organism evidence="3 4">
    <name type="scientific">Mycobacterium phage Phabba</name>
    <dbReference type="NCBI Taxonomy" id="2027899"/>
    <lineage>
        <taxon>Viruses</taxon>
        <taxon>Duplodnaviria</taxon>
        <taxon>Heunggongvirae</taxon>
        <taxon>Uroviricota</taxon>
        <taxon>Caudoviricetes</taxon>
        <taxon>Ceeclamvirinae</taxon>
        <taxon>Myrnavirus</taxon>
        <taxon>Myrnavirus phabba</taxon>
        <taxon>Myranavirus phabba</taxon>
    </lineage>
</organism>
<feature type="region of interest" description="Disordered" evidence="1">
    <location>
        <begin position="1043"/>
        <end position="1071"/>
    </location>
</feature>
<feature type="compositionally biased region" description="Acidic residues" evidence="1">
    <location>
        <begin position="926"/>
        <end position="935"/>
    </location>
</feature>
<feature type="compositionally biased region" description="Polar residues" evidence="1">
    <location>
        <begin position="1200"/>
        <end position="1209"/>
    </location>
</feature>
<evidence type="ECO:0000313" key="3">
    <source>
        <dbReference type="EMBL" id="ASZ74671.1"/>
    </source>
</evidence>
<feature type="region of interest" description="Disordered" evidence="1">
    <location>
        <begin position="800"/>
        <end position="831"/>
    </location>
</feature>
<dbReference type="SUPFAM" id="SSF53335">
    <property type="entry name" value="S-adenosyl-L-methionine-dependent methyltransferases"/>
    <property type="match status" value="1"/>
</dbReference>
<feature type="compositionally biased region" description="Gly residues" evidence="1">
    <location>
        <begin position="673"/>
        <end position="687"/>
    </location>
</feature>
<feature type="domain" description="ARB-07466-like C-terminal" evidence="2">
    <location>
        <begin position="284"/>
        <end position="370"/>
    </location>
</feature>
<protein>
    <recommendedName>
        <fullName evidence="2">ARB-07466-like C-terminal domain-containing protein</fullName>
    </recommendedName>
</protein>
<evidence type="ECO:0000256" key="1">
    <source>
        <dbReference type="SAM" id="MobiDB-lite"/>
    </source>
</evidence>
<accession>A0A249XSG3</accession>
<feature type="region of interest" description="Disordered" evidence="1">
    <location>
        <begin position="906"/>
        <end position="957"/>
    </location>
</feature>
<dbReference type="EMBL" id="MF668280">
    <property type="protein sequence ID" value="ASZ74671.1"/>
    <property type="molecule type" value="Genomic_DNA"/>
</dbReference>
<dbReference type="InterPro" id="IPR029063">
    <property type="entry name" value="SAM-dependent_MTases_sf"/>
</dbReference>
<feature type="region of interest" description="Disordered" evidence="1">
    <location>
        <begin position="611"/>
        <end position="695"/>
    </location>
</feature>
<keyword evidence="4" id="KW-1185">Reference proteome</keyword>
<sequence>MSTTRKLVVSKDYVVRTPSKQSIRKKIGKSHTLPGFQIKPGYLYTVVRAISARVNQNFDGWPSNELREAAHTFVGKPVFVNHENYDPNEARGVVVAARYIENGHDKYIEVVQEIDAKRFPLLANEIKTGGLDSVSMGAEAGFTICSACGNKAQDMEDMCYHVLFKKGETVNVRNKKTGKMEQRLVYESCHKLSFFELSYVFDPADETAVASKVIVGSRRHVHVAGECGPGDTDCAVVDPRGLPDTAYPSGGAAGGSAGASAGAGVDTSAIEGQGGAPGDDGIMDSSRGLYDTIRKYNPEGEIGGYRVDDYHEHDSGALDVMTSDPAMADRVKSDAFAAGSPYVLWNQTQWNSDGTSSPMEDRGSPTQNHMDHVHTAPIANKAARRAFIAKIAEYVPENSQKTQRPGTLPTYTKAHAFFDQLGAPHDKGAAGVLDYGAGLGHSGQWGHTYEPHPQSGFEPTYKDASEVPEGAYHRVTNLNVLNVVPPEIRHQIVDGIGRSLAPGGHAIITTRGLKEVQDAKNAVPAGNGDFGAVRVRPDTPHETYQKGFTPKELHQYVSERLGPEYTVKPLKLGPAGVHVVRNGGDQQMTAFKKAVRDHIIKRAWGEIEAPQAVDTLREEGSAPEDDNDDFHHYVDSPQELSMPDLSQANQLDREQADMEQQGGPPNPEAMGNPNGGGVPGPAEGGPVPGAEPDAGQYMTLKIPIPQQQGAPGAPPAPAVPMQSFAGKGAISGHTLSWMERYFGHRVANWQDAITAGRDLTPEEKADFNREAALWTLENRVAESGSSRNTVKGTANMPQRSTLATRRKTAGTRHFAEGPLVDGGDQSRNDQGEQEEAFIVETPPEVSDQLPDDDTSNISNTEDNLVADAEYARSLTSKLAQQKRELEATAREYARIHGKRVHADEYAGGPTATEVNPEAPTRSAEELTGDDFDDADPGAGIDTSPAGPGTTTLPTKDSSLKTFQTFDRWLTASTGKSSRQHSEKNIKRAADQFAAYNKIKVAALYPALGIVLRQARKVEAEKKGQPVRKKAVDLETAAPDERVSVPAPVSNTTDAEAQASQYDEDGFGNNAGDDISEYDGSTGQNFAPGQAPSKSAKKADGILAIRCAEAMIAAGLEPNTRERKYQLAAQFEKMSRGLIMDRTALAERFAMVRQADHQRVAQKVASGRTRGTASPVPPGIGHGGGGTSAPRTASRRLAANDPSNDSLMFG</sequence>
<dbReference type="Pfam" id="PF26571">
    <property type="entry name" value="VldE"/>
    <property type="match status" value="1"/>
</dbReference>
<gene>
    <name evidence="3" type="ORF">SEA_PHABBA_102</name>
</gene>
<feature type="region of interest" description="Disordered" evidence="1">
    <location>
        <begin position="1162"/>
        <end position="1209"/>
    </location>
</feature>
<proteinExistence type="predicted"/>
<feature type="compositionally biased region" description="Polar residues" evidence="1">
    <location>
        <begin position="948"/>
        <end position="957"/>
    </location>
</feature>
<reference evidence="4" key="1">
    <citation type="submission" date="2017-08" db="EMBL/GenBank/DDBJ databases">
        <authorList>
            <person name="de Groot N.N."/>
        </authorList>
    </citation>
    <scope>NUCLEOTIDE SEQUENCE [LARGE SCALE GENOMIC DNA]</scope>
</reference>
<dbReference type="InterPro" id="IPR058593">
    <property type="entry name" value="ARB_07466-like_C"/>
</dbReference>
<feature type="region of interest" description="Disordered" evidence="1">
    <location>
        <begin position="249"/>
        <end position="283"/>
    </location>
</feature>
<evidence type="ECO:0000313" key="4">
    <source>
        <dbReference type="Proteomes" id="UP000226037"/>
    </source>
</evidence>
<dbReference type="Proteomes" id="UP000226037">
    <property type="component" value="Segment"/>
</dbReference>
<feature type="compositionally biased region" description="Polar residues" evidence="1">
    <location>
        <begin position="1048"/>
        <end position="1060"/>
    </location>
</feature>
<evidence type="ECO:0000259" key="2">
    <source>
        <dbReference type="Pfam" id="PF26571"/>
    </source>
</evidence>
<name>A0A249XSG3_9CAUD</name>